<dbReference type="InterPro" id="IPR001214">
    <property type="entry name" value="SET_dom"/>
</dbReference>
<dbReference type="Proteomes" id="UP000627838">
    <property type="component" value="Unassembled WGS sequence"/>
</dbReference>
<dbReference type="SUPFAM" id="SSF82199">
    <property type="entry name" value="SET domain"/>
    <property type="match status" value="1"/>
</dbReference>
<organism evidence="2 3">
    <name type="scientific">Actinomadura algeriensis</name>
    <dbReference type="NCBI Taxonomy" id="1679523"/>
    <lineage>
        <taxon>Bacteria</taxon>
        <taxon>Bacillati</taxon>
        <taxon>Actinomycetota</taxon>
        <taxon>Actinomycetes</taxon>
        <taxon>Streptosporangiales</taxon>
        <taxon>Thermomonosporaceae</taxon>
        <taxon>Actinomadura</taxon>
    </lineage>
</organism>
<dbReference type="Pfam" id="PF00856">
    <property type="entry name" value="SET"/>
    <property type="match status" value="1"/>
</dbReference>
<name>A0ABR9JIM9_9ACTN</name>
<dbReference type="RefSeq" id="WP_192757416.1">
    <property type="nucleotide sequence ID" value="NZ_JADBDZ010000001.1"/>
</dbReference>
<dbReference type="PROSITE" id="PS50280">
    <property type="entry name" value="SET"/>
    <property type="match status" value="1"/>
</dbReference>
<feature type="domain" description="SET" evidence="1">
    <location>
        <begin position="1"/>
        <end position="99"/>
    </location>
</feature>
<dbReference type="InterPro" id="IPR046341">
    <property type="entry name" value="SET_dom_sf"/>
</dbReference>
<dbReference type="InterPro" id="IPR053201">
    <property type="entry name" value="Flavunoidine_N-MTase"/>
</dbReference>
<protein>
    <recommendedName>
        <fullName evidence="1">SET domain-containing protein</fullName>
    </recommendedName>
</protein>
<proteinExistence type="predicted"/>
<comment type="caution">
    <text evidence="2">The sequence shown here is derived from an EMBL/GenBank/DDBJ whole genome shotgun (WGS) entry which is preliminary data.</text>
</comment>
<dbReference type="Gene3D" id="2.170.270.10">
    <property type="entry name" value="SET domain"/>
    <property type="match status" value="1"/>
</dbReference>
<evidence type="ECO:0000259" key="1">
    <source>
        <dbReference type="PROSITE" id="PS50280"/>
    </source>
</evidence>
<sequence>MSTSSGFLKVAEGRPGGSGIVTSRDFAPGETIMEVTADVELAAPTRFTLQIGVGRHIDVGDIRYLNHSCAPNAHFAAPAGRLLAEREIRAGDEVSIFYPASEWDMACPFLCECGADTCIEFVSGARFLPREVLARYRVNEYVLVLAEAQDEEPPGSGGK</sequence>
<dbReference type="EMBL" id="JADBDZ010000001">
    <property type="protein sequence ID" value="MBE1530410.1"/>
    <property type="molecule type" value="Genomic_DNA"/>
</dbReference>
<dbReference type="PANTHER" id="PTHR12350">
    <property type="entry name" value="HISTONE-LYSINE N-METHYLTRANSFERASE-RELATED"/>
    <property type="match status" value="1"/>
</dbReference>
<gene>
    <name evidence="2" type="ORF">H4W34_000243</name>
</gene>
<keyword evidence="3" id="KW-1185">Reference proteome</keyword>
<dbReference type="PANTHER" id="PTHR12350:SF19">
    <property type="entry name" value="SET DOMAIN-CONTAINING PROTEIN"/>
    <property type="match status" value="1"/>
</dbReference>
<evidence type="ECO:0000313" key="3">
    <source>
        <dbReference type="Proteomes" id="UP000627838"/>
    </source>
</evidence>
<evidence type="ECO:0000313" key="2">
    <source>
        <dbReference type="EMBL" id="MBE1530410.1"/>
    </source>
</evidence>
<accession>A0ABR9JIM9</accession>
<reference evidence="2 3" key="1">
    <citation type="submission" date="2020-10" db="EMBL/GenBank/DDBJ databases">
        <title>Sequencing the genomes of 1000 actinobacteria strains.</title>
        <authorList>
            <person name="Klenk H.-P."/>
        </authorList>
    </citation>
    <scope>NUCLEOTIDE SEQUENCE [LARGE SCALE GENOMIC DNA]</scope>
    <source>
        <strain evidence="2 3">DSM 46744</strain>
    </source>
</reference>